<evidence type="ECO:0000313" key="2">
    <source>
        <dbReference type="EMBL" id="KZV49947.1"/>
    </source>
</evidence>
<proteinExistence type="predicted"/>
<dbReference type="AlphaFoldDB" id="A0A2Z7CVE0"/>
<evidence type="ECO:0000313" key="3">
    <source>
        <dbReference type="Proteomes" id="UP000250235"/>
    </source>
</evidence>
<name>A0A2Z7CVE0_9LAMI</name>
<feature type="region of interest" description="Disordered" evidence="1">
    <location>
        <begin position="444"/>
        <end position="523"/>
    </location>
</feature>
<organism evidence="2 3">
    <name type="scientific">Dorcoceras hygrometricum</name>
    <dbReference type="NCBI Taxonomy" id="472368"/>
    <lineage>
        <taxon>Eukaryota</taxon>
        <taxon>Viridiplantae</taxon>
        <taxon>Streptophyta</taxon>
        <taxon>Embryophyta</taxon>
        <taxon>Tracheophyta</taxon>
        <taxon>Spermatophyta</taxon>
        <taxon>Magnoliopsida</taxon>
        <taxon>eudicotyledons</taxon>
        <taxon>Gunneridae</taxon>
        <taxon>Pentapetalae</taxon>
        <taxon>asterids</taxon>
        <taxon>lamiids</taxon>
        <taxon>Lamiales</taxon>
        <taxon>Gesneriaceae</taxon>
        <taxon>Didymocarpoideae</taxon>
        <taxon>Trichosporeae</taxon>
        <taxon>Loxocarpinae</taxon>
        <taxon>Dorcoceras</taxon>
    </lineage>
</organism>
<reference evidence="2 3" key="1">
    <citation type="journal article" date="2015" name="Proc. Natl. Acad. Sci. U.S.A.">
        <title>The resurrection genome of Boea hygrometrica: A blueprint for survival of dehydration.</title>
        <authorList>
            <person name="Xiao L."/>
            <person name="Yang G."/>
            <person name="Zhang L."/>
            <person name="Yang X."/>
            <person name="Zhao S."/>
            <person name="Ji Z."/>
            <person name="Zhou Q."/>
            <person name="Hu M."/>
            <person name="Wang Y."/>
            <person name="Chen M."/>
            <person name="Xu Y."/>
            <person name="Jin H."/>
            <person name="Xiao X."/>
            <person name="Hu G."/>
            <person name="Bao F."/>
            <person name="Hu Y."/>
            <person name="Wan P."/>
            <person name="Li L."/>
            <person name="Deng X."/>
            <person name="Kuang T."/>
            <person name="Xiang C."/>
            <person name="Zhu J.K."/>
            <person name="Oliver M.J."/>
            <person name="He Y."/>
        </authorList>
    </citation>
    <scope>NUCLEOTIDE SEQUENCE [LARGE SCALE GENOMIC DNA]</scope>
    <source>
        <strain evidence="3">cv. XS01</strain>
    </source>
</reference>
<dbReference type="EMBL" id="KQ992612">
    <property type="protein sequence ID" value="KZV49947.1"/>
    <property type="molecule type" value="Genomic_DNA"/>
</dbReference>
<evidence type="ECO:0000256" key="1">
    <source>
        <dbReference type="SAM" id="MobiDB-lite"/>
    </source>
</evidence>
<feature type="compositionally biased region" description="Basic and acidic residues" evidence="1">
    <location>
        <begin position="448"/>
        <end position="458"/>
    </location>
</feature>
<accession>A0A2Z7CVE0</accession>
<protein>
    <submittedName>
        <fullName evidence="2">Uncharacterized protein</fullName>
    </submittedName>
</protein>
<keyword evidence="3" id="KW-1185">Reference proteome</keyword>
<dbReference type="Proteomes" id="UP000250235">
    <property type="component" value="Unassembled WGS sequence"/>
</dbReference>
<feature type="compositionally biased region" description="Gly residues" evidence="1">
    <location>
        <begin position="502"/>
        <end position="512"/>
    </location>
</feature>
<gene>
    <name evidence="2" type="ORF">F511_40825</name>
</gene>
<sequence>MIGVENDPDEERRTDDESMTLEEILSTILAGSSLPSTTGEVTKIQLGKSIQFRVVNEGDWYKASLPKISSAEKGKALLHEKDPIKGNLTKEIFALICADIDLLKLAALKLEEIYAKEELVLTWAEIDSTKVALQRRTYILTKYRELLLRKFLETRKSNFVSGTPSSAIDLQVLDKLSDLHLFVLEEIKAQIQSNGLRWEKTCCSKIFEGNSRDRGAVIARSNTNTKSSCWIRTMVRVNDSWVIEPCADYWKPLPRQAVCNEVLPQFSYVDTLPVVSEFFKLLKKRWADVCLEAAEFFVSGTLLPVDIAASFAQLRASIDQVQFEQIRRKDDMNKLKDILLMHIRDLEKQFSDRFVQQDRAYRVLLNSISQEIHDQKTLLSLDFLTSQKRISTQVATVATGLTDVQKDVQDNKDAFFHQLLDFHAQAQENYNNLTTQLGELVDYINRGGNDKKGEESSSRRPQPPPDDQDRPSGGSASRGSGSGGSSRRDDRRGSSKRRSSSGDGGSGTGGEPYGPYGPYKKDAGYWMFGKNQF</sequence>